<dbReference type="SUPFAM" id="SSF48452">
    <property type="entry name" value="TPR-like"/>
    <property type="match status" value="1"/>
</dbReference>
<dbReference type="OrthoDB" id="440128at2759"/>
<evidence type="ECO:0000313" key="2">
    <source>
        <dbReference type="EMBL" id="KRX01431.1"/>
    </source>
</evidence>
<dbReference type="EMBL" id="LDAU01000170">
    <property type="protein sequence ID" value="KRX01431.1"/>
    <property type="molecule type" value="Genomic_DNA"/>
</dbReference>
<comment type="caution">
    <text evidence="2">The sequence shown here is derived from an EMBL/GenBank/DDBJ whole genome shotgun (WGS) entry which is preliminary data.</text>
</comment>
<protein>
    <submittedName>
        <fullName evidence="2">Uncharacterized protein</fullName>
    </submittedName>
</protein>
<gene>
    <name evidence="2" type="ORF">PPERSA_01334</name>
</gene>
<keyword evidence="1" id="KW-0677">Repeat</keyword>
<keyword evidence="3" id="KW-1185">Reference proteome</keyword>
<sequence>MTQFYSSKALFLAPENMKWKCLANIAKILLQQGQFQKANQIVIKMIQICPEKQKSYGYIEASKIYEYQQNYELSFQCLNSLKESMSQEWKIYMEYVSMLMRNKQYNQAKQVIQEALQYHSLAGRLWGELIQIEHLQSQNGNLDITFKIFQIAYNEIPKSGEVWCEGARLCMNPYGNKFDLQMAEKFLQFAIYFTPQYGDSFLELLKLAVWKNAKKQIKQELLQNINIYHQRILLGKLEKNISLKQFENNEQNMKQYQNLKKIFEINQDKNVQEQCNFEQIDTSQQQLNSQDTQKQQINQSLNQQL</sequence>
<accession>A0A0V0QGX3</accession>
<dbReference type="Proteomes" id="UP000054937">
    <property type="component" value="Unassembled WGS sequence"/>
</dbReference>
<dbReference type="GO" id="GO:0000398">
    <property type="term" value="P:mRNA splicing, via spliceosome"/>
    <property type="evidence" value="ECO:0007669"/>
    <property type="project" value="InterPro"/>
</dbReference>
<evidence type="ECO:0000313" key="3">
    <source>
        <dbReference type="Proteomes" id="UP000054937"/>
    </source>
</evidence>
<dbReference type="InterPro" id="IPR011990">
    <property type="entry name" value="TPR-like_helical_dom_sf"/>
</dbReference>
<name>A0A0V0QGX3_PSEPJ</name>
<reference evidence="2 3" key="1">
    <citation type="journal article" date="2015" name="Sci. Rep.">
        <title>Genome of the facultative scuticociliatosis pathogen Pseudocohnilembus persalinus provides insight into its virulence through horizontal gene transfer.</title>
        <authorList>
            <person name="Xiong J."/>
            <person name="Wang G."/>
            <person name="Cheng J."/>
            <person name="Tian M."/>
            <person name="Pan X."/>
            <person name="Warren A."/>
            <person name="Jiang C."/>
            <person name="Yuan D."/>
            <person name="Miao W."/>
        </authorList>
    </citation>
    <scope>NUCLEOTIDE SEQUENCE [LARGE SCALE GENOMIC DNA]</scope>
    <source>
        <strain evidence="2">36N120E</strain>
    </source>
</reference>
<dbReference type="InParanoid" id="A0A0V0QGX3"/>
<dbReference type="PANTHER" id="PTHR11246">
    <property type="entry name" value="PRE-MRNA SPLICING FACTOR"/>
    <property type="match status" value="1"/>
</dbReference>
<proteinExistence type="predicted"/>
<dbReference type="Gene3D" id="1.25.40.10">
    <property type="entry name" value="Tetratricopeptide repeat domain"/>
    <property type="match status" value="1"/>
</dbReference>
<dbReference type="AlphaFoldDB" id="A0A0V0QGX3"/>
<organism evidence="2 3">
    <name type="scientific">Pseudocohnilembus persalinus</name>
    <name type="common">Ciliate</name>
    <dbReference type="NCBI Taxonomy" id="266149"/>
    <lineage>
        <taxon>Eukaryota</taxon>
        <taxon>Sar</taxon>
        <taxon>Alveolata</taxon>
        <taxon>Ciliophora</taxon>
        <taxon>Intramacronucleata</taxon>
        <taxon>Oligohymenophorea</taxon>
        <taxon>Scuticociliatia</taxon>
        <taxon>Philasterida</taxon>
        <taxon>Pseudocohnilembidae</taxon>
        <taxon>Pseudocohnilembus</taxon>
    </lineage>
</organism>
<evidence type="ECO:0000256" key="1">
    <source>
        <dbReference type="ARBA" id="ARBA00022737"/>
    </source>
</evidence>
<dbReference type="InterPro" id="IPR045075">
    <property type="entry name" value="Syf1-like"/>
</dbReference>
<dbReference type="PANTHER" id="PTHR11246:SF20">
    <property type="entry name" value="TPR-CONTAINING PROTEIN DDB_G0280363"/>
    <property type="match status" value="1"/>
</dbReference>